<gene>
    <name evidence="1" type="ORF">B0I21_103464</name>
</gene>
<name>A0A4R7D3S0_9SPHI</name>
<dbReference type="Proteomes" id="UP000294752">
    <property type="component" value="Unassembled WGS sequence"/>
</dbReference>
<reference evidence="1 2" key="1">
    <citation type="submission" date="2019-03" db="EMBL/GenBank/DDBJ databases">
        <title>Genomic Encyclopedia of Type Strains, Phase III (KMG-III): the genomes of soil and plant-associated and newly described type strains.</title>
        <authorList>
            <person name="Whitman W."/>
        </authorList>
    </citation>
    <scope>NUCLEOTIDE SEQUENCE [LARGE SCALE GENOMIC DNA]</scope>
    <source>
        <strain evidence="1 2">CGMCC 1.12801</strain>
    </source>
</reference>
<dbReference type="InterPro" id="IPR032560">
    <property type="entry name" value="DUF4932"/>
</dbReference>
<sequence length="396" mass="45382">MPNELFTISPLSSLLYNLTPFNEKQRLVQYCTDSAGDDLQFNVIINFLGWGNFGPRIQSNETYEMYAVLAPSESAIKIPTFDIGSLYKLLWHEFAHSFANPAIEAYEDEFSALSHLWPAVKESMKSQAYGSWESVIKEQLTESIACRMAVSRFGEDVADLNYVRYQKGRDWMYITPIMTSLKKYEQNREKYPTLKSFMPELLADLKRIKDKDIEAWANEAKKIRTPAANSIPIIDDIYEQDSVLFIVSSQETDLVADRRLKEFIISIRDRLFQNAQIVADTTALDMDLSTYHLSVWGTPAGNLFLQKYLREIPVLIKEDKVVAENEYLGTGYGMLISWVNPLNEKNTMAIYTAQDPQSLVDFNRIMHGAGNYHIFNNFISLKVGEFKKMGGVWLAK</sequence>
<evidence type="ECO:0000313" key="2">
    <source>
        <dbReference type="Proteomes" id="UP000294752"/>
    </source>
</evidence>
<organism evidence="1 2">
    <name type="scientific">Sphingobacterium paludis</name>
    <dbReference type="NCBI Taxonomy" id="1476465"/>
    <lineage>
        <taxon>Bacteria</taxon>
        <taxon>Pseudomonadati</taxon>
        <taxon>Bacteroidota</taxon>
        <taxon>Sphingobacteriia</taxon>
        <taxon>Sphingobacteriales</taxon>
        <taxon>Sphingobacteriaceae</taxon>
        <taxon>Sphingobacterium</taxon>
    </lineage>
</organism>
<dbReference type="EMBL" id="SNZV01000003">
    <property type="protein sequence ID" value="TDS14962.1"/>
    <property type="molecule type" value="Genomic_DNA"/>
</dbReference>
<dbReference type="AlphaFoldDB" id="A0A4R7D3S0"/>
<keyword evidence="2" id="KW-1185">Reference proteome</keyword>
<dbReference type="Pfam" id="PF16286">
    <property type="entry name" value="DUF4932"/>
    <property type="match status" value="1"/>
</dbReference>
<proteinExistence type="predicted"/>
<evidence type="ECO:0000313" key="1">
    <source>
        <dbReference type="EMBL" id="TDS14962.1"/>
    </source>
</evidence>
<protein>
    <submittedName>
        <fullName evidence="1">Uncharacterized protein DUF4932</fullName>
    </submittedName>
</protein>
<accession>A0A4R7D3S0</accession>
<comment type="caution">
    <text evidence="1">The sequence shown here is derived from an EMBL/GenBank/DDBJ whole genome shotgun (WGS) entry which is preliminary data.</text>
</comment>